<comment type="caution">
    <text evidence="1">The sequence shown here is derived from an EMBL/GenBank/DDBJ whole genome shotgun (WGS) entry which is preliminary data.</text>
</comment>
<dbReference type="EMBL" id="CM037160">
    <property type="protein sequence ID" value="KAH7841570.1"/>
    <property type="molecule type" value="Genomic_DNA"/>
</dbReference>
<name>A0ACB7XLL2_9ERIC</name>
<organism evidence="1 2">
    <name type="scientific">Vaccinium darrowii</name>
    <dbReference type="NCBI Taxonomy" id="229202"/>
    <lineage>
        <taxon>Eukaryota</taxon>
        <taxon>Viridiplantae</taxon>
        <taxon>Streptophyta</taxon>
        <taxon>Embryophyta</taxon>
        <taxon>Tracheophyta</taxon>
        <taxon>Spermatophyta</taxon>
        <taxon>Magnoliopsida</taxon>
        <taxon>eudicotyledons</taxon>
        <taxon>Gunneridae</taxon>
        <taxon>Pentapetalae</taxon>
        <taxon>asterids</taxon>
        <taxon>Ericales</taxon>
        <taxon>Ericaceae</taxon>
        <taxon>Vaccinioideae</taxon>
        <taxon>Vaccinieae</taxon>
        <taxon>Vaccinium</taxon>
    </lineage>
</organism>
<dbReference type="Proteomes" id="UP000828048">
    <property type="component" value="Chromosome 10"/>
</dbReference>
<keyword evidence="2" id="KW-1185">Reference proteome</keyword>
<reference evidence="1 2" key="1">
    <citation type="journal article" date="2021" name="Hortic Res">
        <title>High-quality reference genome and annotation aids understanding of berry development for evergreen blueberry (Vaccinium darrowii).</title>
        <authorList>
            <person name="Yu J."/>
            <person name="Hulse-Kemp A.M."/>
            <person name="Babiker E."/>
            <person name="Staton M."/>
        </authorList>
    </citation>
    <scope>NUCLEOTIDE SEQUENCE [LARGE SCALE GENOMIC DNA]</scope>
    <source>
        <strain evidence="2">cv. NJ 8807/NJ 8810</strain>
        <tissue evidence="1">Young leaf</tissue>
    </source>
</reference>
<sequence>MFKFYTSSKAHQTPLTLVRALPFPMLIISLVCKYYPIPISDVEVGDYSYFDKQHWESEILHNEPNIVRIDGFGADSRIVVVGDIHGLHDFIFLLGDTSFPANNMILADLWLMTLQVDCKLGLERNALADSRNT</sequence>
<proteinExistence type="predicted"/>
<evidence type="ECO:0000313" key="1">
    <source>
        <dbReference type="EMBL" id="KAH7841570.1"/>
    </source>
</evidence>
<accession>A0ACB7XLL2</accession>
<gene>
    <name evidence="1" type="ORF">Vadar_031675</name>
</gene>
<protein>
    <submittedName>
        <fullName evidence="1">Uncharacterized protein</fullName>
    </submittedName>
</protein>
<evidence type="ECO:0000313" key="2">
    <source>
        <dbReference type="Proteomes" id="UP000828048"/>
    </source>
</evidence>